<keyword evidence="6 7" id="KW-0998">Cell outer membrane</keyword>
<protein>
    <submittedName>
        <fullName evidence="9">TonB-dependent receptor plug</fullName>
    </submittedName>
</protein>
<dbReference type="KEGG" id="phe:Phep_3981"/>
<evidence type="ECO:0000256" key="5">
    <source>
        <dbReference type="ARBA" id="ARBA00023136"/>
    </source>
</evidence>
<dbReference type="InterPro" id="IPR036942">
    <property type="entry name" value="Beta-barrel_TonB_sf"/>
</dbReference>
<evidence type="ECO:0000259" key="8">
    <source>
        <dbReference type="Pfam" id="PF07715"/>
    </source>
</evidence>
<evidence type="ECO:0000256" key="1">
    <source>
        <dbReference type="ARBA" id="ARBA00004571"/>
    </source>
</evidence>
<dbReference type="Gene3D" id="2.170.130.10">
    <property type="entry name" value="TonB-dependent receptor, plug domain"/>
    <property type="match status" value="1"/>
</dbReference>
<keyword evidence="3 7" id="KW-1134">Transmembrane beta strand</keyword>
<dbReference type="InterPro" id="IPR023997">
    <property type="entry name" value="TonB-dep_OMP_SusC/RagA_CS"/>
</dbReference>
<evidence type="ECO:0000256" key="3">
    <source>
        <dbReference type="ARBA" id="ARBA00022452"/>
    </source>
</evidence>
<dbReference type="eggNOG" id="COG1629">
    <property type="taxonomic scope" value="Bacteria"/>
</dbReference>
<dbReference type="InterPro" id="IPR012910">
    <property type="entry name" value="Plug_dom"/>
</dbReference>
<accession>C6XVU7</accession>
<dbReference type="SUPFAM" id="SSF56935">
    <property type="entry name" value="Porins"/>
    <property type="match status" value="1"/>
</dbReference>
<dbReference type="Gene3D" id="2.60.40.1120">
    <property type="entry name" value="Carboxypeptidase-like, regulatory domain"/>
    <property type="match status" value="1"/>
</dbReference>
<dbReference type="Gene3D" id="2.40.170.20">
    <property type="entry name" value="TonB-dependent receptor, beta-barrel domain"/>
    <property type="match status" value="1"/>
</dbReference>
<dbReference type="NCBIfam" id="TIGR04056">
    <property type="entry name" value="OMP_RagA_SusC"/>
    <property type="match status" value="1"/>
</dbReference>
<name>C6XVU7_PEDHD</name>
<evidence type="ECO:0000256" key="2">
    <source>
        <dbReference type="ARBA" id="ARBA00022448"/>
    </source>
</evidence>
<keyword evidence="10" id="KW-1185">Reference proteome</keyword>
<dbReference type="STRING" id="485917.Phep_3981"/>
<sequence length="1006" mass="110835">MDYYITKYNDMKKKLHSFLENRCKRSLLIFFMLCYTMGYAQNTSVSGRIIDEKGMPLVGVSITIKGVKGGTLSNSEGDFSINVPDENTIIVFSFIGMKTQEIAVKGRHVINVTLEEDDSSLDGIVVVGYGTQSRRDITGSISSIKEKTLREVPVTNAAQLVEGRVPGAYVTTGANKPGTTPNITIRGNRSFSAGNAPLFVVDGMPLNDGISDINPSDIVSMEVLKDASATAIYGSRGANGVILVTTARGKAGETSVRYNAYYGITDVVRKADVFEGEGFVKYMRDAAAAIGRTDETLIFKDPIERESIALGRYTNWQDLLIKKGHTQNHELGMLGGTENTKYNLSLGYFNDEGYFVGQNYSRYTARVNLDQNLGKRIKTGLSILTSYAVNNGAGYNPYLNSLISSPLGVPYDSDGKFIPYPINDPTMFNPLASKEKDKFINIEKDTRILASLFAEAELLPGLKYRINFGPDIRTARVGNFNSTNIPVGILPTASTSENYWFSYTLDNQLTYDKVFNKKHKLNLTALYSIQERRNESTNISVSDLPVETVTYFNLGSAGIIGGVGSGYSRWNILSYMGRINYGFDNRFLVTLTGRADGSSRFAPGNKWSFFPSAAVAYNISEESFLKNVSYLSNLKLRLSYGLTGNQGINSYQTLALLGKTAYEFDGKAAFGYAPNGIANKDLKWETSATANIGIDFGFLNQRISGTIEVYQTKTTDLLLPFALPGSTGFQSVTTNIGSTQNRGLDFSLSTQNIMSDSGFQWSTDITAGYNKGKILELSLGKVDDVGSARFIGKQLNVYYDYEKIGIWQKGEETLAAQQGSKVGQIRVKDQNGDGKITPDDRVILGSPDPTFTFGFNNNFSFKGFDLSVFVVGVQNKTVTSPLYTVPNNTIAFGGRYNQLAVDYWTPTNPTNAYPQPIADQNVNSLLFGSSLKYFDGSFVRIRNINFGYLVPERVASKIRAKSLRFYFNITNPFVFSSYVRNYAGIDPEILDNPATVNYQLGLNVKF</sequence>
<dbReference type="Pfam" id="PF07715">
    <property type="entry name" value="Plug"/>
    <property type="match status" value="1"/>
</dbReference>
<dbReference type="HOGENOM" id="CLU_004317_0_2_10"/>
<dbReference type="EMBL" id="CP001681">
    <property type="protein sequence ID" value="ACU06172.1"/>
    <property type="molecule type" value="Genomic_DNA"/>
</dbReference>
<proteinExistence type="inferred from homology"/>
<comment type="similarity">
    <text evidence="7">Belongs to the TonB-dependent receptor family.</text>
</comment>
<gene>
    <name evidence="9" type="ordered locus">Phep_3981</name>
</gene>
<feature type="domain" description="TonB-dependent receptor plug" evidence="8">
    <location>
        <begin position="134"/>
        <end position="241"/>
    </location>
</feature>
<dbReference type="InterPro" id="IPR037066">
    <property type="entry name" value="Plug_dom_sf"/>
</dbReference>
<reference evidence="9 10" key="1">
    <citation type="journal article" date="2009" name="Stand. Genomic Sci.">
        <title>Complete genome sequence of Pedobacter heparinus type strain (HIM 762-3).</title>
        <authorList>
            <person name="Han C."/>
            <person name="Spring S."/>
            <person name="Lapidus A."/>
            <person name="Del Rio T.G."/>
            <person name="Tice H."/>
            <person name="Copeland A."/>
            <person name="Cheng J.F."/>
            <person name="Lucas S."/>
            <person name="Chen F."/>
            <person name="Nolan M."/>
            <person name="Bruce D."/>
            <person name="Goodwin L."/>
            <person name="Pitluck S."/>
            <person name="Ivanova N."/>
            <person name="Mavromatis K."/>
            <person name="Mikhailova N."/>
            <person name="Pati A."/>
            <person name="Chen A."/>
            <person name="Palaniappan K."/>
            <person name="Land M."/>
            <person name="Hauser L."/>
            <person name="Chang Y.J."/>
            <person name="Jeffries C.C."/>
            <person name="Saunders E."/>
            <person name="Chertkov O."/>
            <person name="Brettin T."/>
            <person name="Goker M."/>
            <person name="Rohde M."/>
            <person name="Bristow J."/>
            <person name="Eisen J.A."/>
            <person name="Markowitz V."/>
            <person name="Hugenholtz P."/>
            <person name="Kyrpides N.C."/>
            <person name="Klenk H.P."/>
            <person name="Detter J.C."/>
        </authorList>
    </citation>
    <scope>NUCLEOTIDE SEQUENCE [LARGE SCALE GENOMIC DNA]</scope>
    <source>
        <strain evidence="10">ATCC 13125 / DSM 2366 / CIP 104194 / JCM 7457 / NBRC 12017 / NCIMB 9290 / NRRL B-14731 / HIM 762-3</strain>
    </source>
</reference>
<evidence type="ECO:0000313" key="10">
    <source>
        <dbReference type="Proteomes" id="UP000000852"/>
    </source>
</evidence>
<dbReference type="Proteomes" id="UP000000852">
    <property type="component" value="Chromosome"/>
</dbReference>
<dbReference type="InterPro" id="IPR008969">
    <property type="entry name" value="CarboxyPept-like_regulatory"/>
</dbReference>
<evidence type="ECO:0000256" key="7">
    <source>
        <dbReference type="PROSITE-ProRule" id="PRU01360"/>
    </source>
</evidence>
<evidence type="ECO:0000313" key="9">
    <source>
        <dbReference type="EMBL" id="ACU06172.1"/>
    </source>
</evidence>
<dbReference type="NCBIfam" id="TIGR04057">
    <property type="entry name" value="SusC_RagA_signa"/>
    <property type="match status" value="1"/>
</dbReference>
<keyword evidence="9" id="KW-0675">Receptor</keyword>
<keyword evidence="5 7" id="KW-0472">Membrane</keyword>
<dbReference type="AlphaFoldDB" id="C6XVU7"/>
<dbReference type="GO" id="GO:0009279">
    <property type="term" value="C:cell outer membrane"/>
    <property type="evidence" value="ECO:0007669"/>
    <property type="project" value="UniProtKB-SubCell"/>
</dbReference>
<dbReference type="PROSITE" id="PS52016">
    <property type="entry name" value="TONB_DEPENDENT_REC_3"/>
    <property type="match status" value="1"/>
</dbReference>
<organism evidence="9 10">
    <name type="scientific">Pedobacter heparinus (strain ATCC 13125 / DSM 2366 / CIP 104194 / JCM 7457 / NBRC 12017 / NCIMB 9290 / NRRL B-14731 / HIM 762-3)</name>
    <dbReference type="NCBI Taxonomy" id="485917"/>
    <lineage>
        <taxon>Bacteria</taxon>
        <taxon>Pseudomonadati</taxon>
        <taxon>Bacteroidota</taxon>
        <taxon>Sphingobacteriia</taxon>
        <taxon>Sphingobacteriales</taxon>
        <taxon>Sphingobacteriaceae</taxon>
        <taxon>Pedobacter</taxon>
    </lineage>
</organism>
<dbReference type="InterPro" id="IPR023996">
    <property type="entry name" value="TonB-dep_OMP_SusC/RagA"/>
</dbReference>
<keyword evidence="4 7" id="KW-0812">Transmembrane</keyword>
<keyword evidence="2 7" id="KW-0813">Transport</keyword>
<comment type="subcellular location">
    <subcellularLocation>
        <location evidence="1 7">Cell outer membrane</location>
        <topology evidence="1 7">Multi-pass membrane protein</topology>
    </subcellularLocation>
</comment>
<evidence type="ECO:0000256" key="6">
    <source>
        <dbReference type="ARBA" id="ARBA00023237"/>
    </source>
</evidence>
<dbReference type="SUPFAM" id="SSF49464">
    <property type="entry name" value="Carboxypeptidase regulatory domain-like"/>
    <property type="match status" value="1"/>
</dbReference>
<dbReference type="InterPro" id="IPR039426">
    <property type="entry name" value="TonB-dep_rcpt-like"/>
</dbReference>
<dbReference type="Pfam" id="PF13715">
    <property type="entry name" value="CarbopepD_reg_2"/>
    <property type="match status" value="1"/>
</dbReference>
<evidence type="ECO:0000256" key="4">
    <source>
        <dbReference type="ARBA" id="ARBA00022692"/>
    </source>
</evidence>
<dbReference type="eggNOG" id="COG4771">
    <property type="taxonomic scope" value="Bacteria"/>
</dbReference>